<reference evidence="1 2" key="1">
    <citation type="submission" date="2020-08" db="EMBL/GenBank/DDBJ databases">
        <authorList>
            <person name="Koutsovoulos G."/>
            <person name="Danchin GJ E."/>
        </authorList>
    </citation>
    <scope>NUCLEOTIDE SEQUENCE [LARGE SCALE GENOMIC DNA]</scope>
</reference>
<protein>
    <submittedName>
        <fullName evidence="1">Uncharacterized protein</fullName>
    </submittedName>
</protein>
<proteinExistence type="predicted"/>
<evidence type="ECO:0000313" key="2">
    <source>
        <dbReference type="Proteomes" id="UP000580250"/>
    </source>
</evidence>
<comment type="caution">
    <text evidence="1">The sequence shown here is derived from an EMBL/GenBank/DDBJ whole genome shotgun (WGS) entry which is preliminary data.</text>
</comment>
<evidence type="ECO:0000313" key="1">
    <source>
        <dbReference type="EMBL" id="CAD2182713.1"/>
    </source>
</evidence>
<organism evidence="1 2">
    <name type="scientific">Meloidogyne enterolobii</name>
    <name type="common">Root-knot nematode worm</name>
    <name type="synonym">Meloidogyne mayaguensis</name>
    <dbReference type="NCBI Taxonomy" id="390850"/>
    <lineage>
        <taxon>Eukaryota</taxon>
        <taxon>Metazoa</taxon>
        <taxon>Ecdysozoa</taxon>
        <taxon>Nematoda</taxon>
        <taxon>Chromadorea</taxon>
        <taxon>Rhabditida</taxon>
        <taxon>Tylenchina</taxon>
        <taxon>Tylenchomorpha</taxon>
        <taxon>Tylenchoidea</taxon>
        <taxon>Meloidogynidae</taxon>
        <taxon>Meloidogyninae</taxon>
        <taxon>Meloidogyne</taxon>
    </lineage>
</organism>
<name>A0A6V7W6C0_MELEN</name>
<dbReference type="AlphaFoldDB" id="A0A6V7W6C0"/>
<sequence>MFVFKYHAGFSSELIIPDPLGKNWLPANVLAFVQKLKLMEKLLSFH</sequence>
<accession>A0A6V7W6C0</accession>
<gene>
    <name evidence="1" type="ORF">MENT_LOCUS34952</name>
</gene>
<dbReference type="Proteomes" id="UP000580250">
    <property type="component" value="Unassembled WGS sequence"/>
</dbReference>
<dbReference type="EMBL" id="CAJEWN010000442">
    <property type="protein sequence ID" value="CAD2182713.1"/>
    <property type="molecule type" value="Genomic_DNA"/>
</dbReference>